<gene>
    <name evidence="1" type="ORF">CkaCkLH20_09315</name>
</gene>
<evidence type="ECO:0000313" key="2">
    <source>
        <dbReference type="Proteomes" id="UP000781932"/>
    </source>
</evidence>
<reference evidence="1" key="2">
    <citation type="submission" date="2020-11" db="EMBL/GenBank/DDBJ databases">
        <title>Whole genome sequencing of Colletotrichum sp.</title>
        <authorList>
            <person name="Li H."/>
        </authorList>
    </citation>
    <scope>NUCLEOTIDE SEQUENCE</scope>
    <source>
        <strain evidence="1">CkLH20</strain>
    </source>
</reference>
<organism evidence="1 2">
    <name type="scientific">Colletotrichum karsti</name>
    <dbReference type="NCBI Taxonomy" id="1095194"/>
    <lineage>
        <taxon>Eukaryota</taxon>
        <taxon>Fungi</taxon>
        <taxon>Dikarya</taxon>
        <taxon>Ascomycota</taxon>
        <taxon>Pezizomycotina</taxon>
        <taxon>Sordariomycetes</taxon>
        <taxon>Hypocreomycetidae</taxon>
        <taxon>Glomerellales</taxon>
        <taxon>Glomerellaceae</taxon>
        <taxon>Colletotrichum</taxon>
        <taxon>Colletotrichum boninense species complex</taxon>
    </lineage>
</organism>
<keyword evidence="2" id="KW-1185">Reference proteome</keyword>
<dbReference type="RefSeq" id="XP_038742613.1">
    <property type="nucleotide sequence ID" value="XM_038892030.1"/>
</dbReference>
<accession>A0A9P6LI24</accession>
<dbReference type="EMBL" id="JAATWM020000033">
    <property type="protein sequence ID" value="KAF9873152.1"/>
    <property type="molecule type" value="Genomic_DNA"/>
</dbReference>
<dbReference type="Proteomes" id="UP000781932">
    <property type="component" value="Unassembled WGS sequence"/>
</dbReference>
<dbReference type="GeneID" id="62165104"/>
<comment type="caution">
    <text evidence="1">The sequence shown here is derived from an EMBL/GenBank/DDBJ whole genome shotgun (WGS) entry which is preliminary data.</text>
</comment>
<name>A0A9P6LI24_9PEZI</name>
<dbReference type="AlphaFoldDB" id="A0A9P6LI24"/>
<sequence>MSGIPFSTSATGAPAAGAAAPYAYTRQWYHSSTQIKTLETACRLFNADKGDRLHARTVKEWIIAELSAEASDDMYRDQKKFLTEFWPFKSAVTICDEIREKKQSGLGKKRCNLTSVLLRNNLNDLPTEFQGFEAAYACQRALEWLDCCAEGVCHYTNSKMN</sequence>
<proteinExistence type="predicted"/>
<evidence type="ECO:0000313" key="1">
    <source>
        <dbReference type="EMBL" id="KAF9873152.1"/>
    </source>
</evidence>
<reference evidence="1" key="1">
    <citation type="submission" date="2020-03" db="EMBL/GenBank/DDBJ databases">
        <authorList>
            <person name="He L."/>
        </authorList>
    </citation>
    <scope>NUCLEOTIDE SEQUENCE</scope>
    <source>
        <strain evidence="1">CkLH20</strain>
    </source>
</reference>
<protein>
    <submittedName>
        <fullName evidence="1">Uncharacterized protein</fullName>
    </submittedName>
</protein>